<dbReference type="PANTHER" id="PTHR46890:SF48">
    <property type="entry name" value="RNA-DIRECTED DNA POLYMERASE"/>
    <property type="match status" value="1"/>
</dbReference>
<dbReference type="GO" id="GO:0003964">
    <property type="term" value="F:RNA-directed DNA polymerase activity"/>
    <property type="evidence" value="ECO:0007669"/>
    <property type="project" value="UniProtKB-KW"/>
</dbReference>
<proteinExistence type="predicted"/>
<dbReference type="InterPro" id="IPR000477">
    <property type="entry name" value="RT_dom"/>
</dbReference>
<name>A0A5B6U9Z8_9ROSI</name>
<dbReference type="InterPro" id="IPR005135">
    <property type="entry name" value="Endo/exonuclease/phosphatase"/>
</dbReference>
<dbReference type="Pfam" id="PF00078">
    <property type="entry name" value="RVT_1"/>
    <property type="match status" value="1"/>
</dbReference>
<evidence type="ECO:0000259" key="1">
    <source>
        <dbReference type="PROSITE" id="PS50878"/>
    </source>
</evidence>
<reference evidence="3" key="1">
    <citation type="journal article" date="2019" name="Plant Biotechnol. J.">
        <title>Genome sequencing of the Australian wild diploid species Gossypium australe highlights disease resistance and delayed gland morphogenesis.</title>
        <authorList>
            <person name="Cai Y."/>
            <person name="Cai X."/>
            <person name="Wang Q."/>
            <person name="Wang P."/>
            <person name="Zhang Y."/>
            <person name="Cai C."/>
            <person name="Xu Y."/>
            <person name="Wang K."/>
            <person name="Zhou Z."/>
            <person name="Wang C."/>
            <person name="Geng S."/>
            <person name="Li B."/>
            <person name="Dong Q."/>
            <person name="Hou Y."/>
            <person name="Wang H."/>
            <person name="Ai P."/>
            <person name="Liu Z."/>
            <person name="Yi F."/>
            <person name="Sun M."/>
            <person name="An G."/>
            <person name="Cheng J."/>
            <person name="Zhang Y."/>
            <person name="Shi Q."/>
            <person name="Xie Y."/>
            <person name="Shi X."/>
            <person name="Chang Y."/>
            <person name="Huang F."/>
            <person name="Chen Y."/>
            <person name="Hong S."/>
            <person name="Mi L."/>
            <person name="Sun Q."/>
            <person name="Zhang L."/>
            <person name="Zhou B."/>
            <person name="Peng R."/>
            <person name="Zhang X."/>
            <person name="Liu F."/>
        </authorList>
    </citation>
    <scope>NUCLEOTIDE SEQUENCE [LARGE SCALE GENOMIC DNA]</scope>
    <source>
        <strain evidence="3">cv. PA1801</strain>
    </source>
</reference>
<dbReference type="OrthoDB" id="991485at2759"/>
<sequence>MKILSWNVRGLGQPRTVRRLKNKLRRIQPQILFLMETKVTSKRMESIRRKCGFLNGIDVAATGTRGGLSLGWKEGLNLMLKSFSNYHIDVEVEDEDEVDTWRFTGFYEVPVENERKESWKLLRALKRRNDKPWLITGDFNEILFSFEKKGGRTREERQMAAFRETLEHCELYDLGFSGQWCTWERGRLVDNNIRERLDRGVANTEWWKLFPGYKVSHLQHSFSNHCPIVVDTCGMEELRGEEQRARVNWLRMGDRNTAFFHRSATHRKRKNLINELKNEAGSLVTEMDAIHNLATEYFKEMFSSKEVSNCDRLIESFFPSITNEHNNMLMAAFREEEVAEAIKSIAPLKASGKDGFPALFYQKYWHIVGEEVTRYCLDVLNGRRNIDEINKTSIVLIPKEKSPKTLNKFRPISLCNVIYKIISKVLGQRFRKVLDLCIKDTQGAFVVGRQITDNIFMAYEVLHSLKRKRGGSKKSFALKLDMSKDYDRIEWSFLEKMLRGMGFCEGWILIIMRCITSVTYTVVINGKHGEEFKPQRGLRQGDPLSPYLFLICAEGFSRLIELAKKEKRLSGIRMGRGNVSVSHLFFADDSVLFGEASEEGANNMKCVVQEYEKISG</sequence>
<dbReference type="InterPro" id="IPR052343">
    <property type="entry name" value="Retrotransposon-Effector_Assoc"/>
</dbReference>
<dbReference type="Proteomes" id="UP000325315">
    <property type="component" value="Unassembled WGS sequence"/>
</dbReference>
<dbReference type="Pfam" id="PF03372">
    <property type="entry name" value="Exo_endo_phos"/>
    <property type="match status" value="1"/>
</dbReference>
<dbReference type="PROSITE" id="PS50878">
    <property type="entry name" value="RT_POL"/>
    <property type="match status" value="1"/>
</dbReference>
<gene>
    <name evidence="2" type="ORF">EPI10_009669</name>
</gene>
<dbReference type="InterPro" id="IPR043502">
    <property type="entry name" value="DNA/RNA_pol_sf"/>
</dbReference>
<keyword evidence="3" id="KW-1185">Reference proteome</keyword>
<comment type="caution">
    <text evidence="2">The sequence shown here is derived from an EMBL/GenBank/DDBJ whole genome shotgun (WGS) entry which is preliminary data.</text>
</comment>
<dbReference type="AlphaFoldDB" id="A0A5B6U9Z8"/>
<evidence type="ECO:0000313" key="3">
    <source>
        <dbReference type="Proteomes" id="UP000325315"/>
    </source>
</evidence>
<dbReference type="CDD" id="cd01650">
    <property type="entry name" value="RT_nLTR_like"/>
    <property type="match status" value="1"/>
</dbReference>
<keyword evidence="2" id="KW-0808">Transferase</keyword>
<feature type="domain" description="Reverse transcriptase" evidence="1">
    <location>
        <begin position="378"/>
        <end position="616"/>
    </location>
</feature>
<dbReference type="InterPro" id="IPR036691">
    <property type="entry name" value="Endo/exonu/phosph_ase_sf"/>
</dbReference>
<dbReference type="Gene3D" id="3.60.10.10">
    <property type="entry name" value="Endonuclease/exonuclease/phosphatase"/>
    <property type="match status" value="1"/>
</dbReference>
<dbReference type="EMBL" id="SMMG02000013">
    <property type="protein sequence ID" value="KAA3453657.1"/>
    <property type="molecule type" value="Genomic_DNA"/>
</dbReference>
<organism evidence="2 3">
    <name type="scientific">Gossypium australe</name>
    <dbReference type="NCBI Taxonomy" id="47621"/>
    <lineage>
        <taxon>Eukaryota</taxon>
        <taxon>Viridiplantae</taxon>
        <taxon>Streptophyta</taxon>
        <taxon>Embryophyta</taxon>
        <taxon>Tracheophyta</taxon>
        <taxon>Spermatophyta</taxon>
        <taxon>Magnoliopsida</taxon>
        <taxon>eudicotyledons</taxon>
        <taxon>Gunneridae</taxon>
        <taxon>Pentapetalae</taxon>
        <taxon>rosids</taxon>
        <taxon>malvids</taxon>
        <taxon>Malvales</taxon>
        <taxon>Malvaceae</taxon>
        <taxon>Malvoideae</taxon>
        <taxon>Gossypium</taxon>
    </lineage>
</organism>
<protein>
    <submittedName>
        <fullName evidence="2">Reverse transcriptase</fullName>
    </submittedName>
</protein>
<dbReference type="SUPFAM" id="SSF56219">
    <property type="entry name" value="DNase I-like"/>
    <property type="match status" value="1"/>
</dbReference>
<dbReference type="PANTHER" id="PTHR46890">
    <property type="entry name" value="NON-LTR RETROLELEMENT REVERSE TRANSCRIPTASE-LIKE PROTEIN-RELATED"/>
    <property type="match status" value="1"/>
</dbReference>
<keyword evidence="2" id="KW-0695">RNA-directed DNA polymerase</keyword>
<evidence type="ECO:0000313" key="2">
    <source>
        <dbReference type="EMBL" id="KAA3453657.1"/>
    </source>
</evidence>
<keyword evidence="2" id="KW-0548">Nucleotidyltransferase</keyword>
<dbReference type="SUPFAM" id="SSF56672">
    <property type="entry name" value="DNA/RNA polymerases"/>
    <property type="match status" value="1"/>
</dbReference>
<accession>A0A5B6U9Z8</accession>